<dbReference type="Proteomes" id="UP000199181">
    <property type="component" value="Unassembled WGS sequence"/>
</dbReference>
<comment type="catalytic activity">
    <reaction evidence="8">
        <text>L-tryptophan + O2 = indole-3-acetamide + CO2 + H2O</text>
        <dbReference type="Rhea" id="RHEA:16165"/>
        <dbReference type="ChEBI" id="CHEBI:15377"/>
        <dbReference type="ChEBI" id="CHEBI:15379"/>
        <dbReference type="ChEBI" id="CHEBI:16031"/>
        <dbReference type="ChEBI" id="CHEBI:16526"/>
        <dbReference type="ChEBI" id="CHEBI:57912"/>
        <dbReference type="EC" id="1.13.12.3"/>
    </reaction>
</comment>
<evidence type="ECO:0000256" key="7">
    <source>
        <dbReference type="ARBA" id="ARBA00023070"/>
    </source>
</evidence>
<dbReference type="InterPro" id="IPR001613">
    <property type="entry name" value="Flavin_amine_oxidase"/>
</dbReference>
<dbReference type="SUPFAM" id="SSF51905">
    <property type="entry name" value="FAD/NAD(P)-binding domain"/>
    <property type="match status" value="1"/>
</dbReference>
<dbReference type="PANTHER" id="PTHR10742:SF410">
    <property type="entry name" value="LYSINE-SPECIFIC HISTONE DEMETHYLASE 2"/>
    <property type="match status" value="1"/>
</dbReference>
<evidence type="ECO:0000313" key="11">
    <source>
        <dbReference type="EMBL" id="SEU08646.1"/>
    </source>
</evidence>
<feature type="binding site" evidence="9">
    <location>
        <position position="521"/>
    </location>
    <ligand>
        <name>FAD</name>
        <dbReference type="ChEBI" id="CHEBI:57692"/>
    </ligand>
</feature>
<dbReference type="InterPro" id="IPR002937">
    <property type="entry name" value="Amino_oxidase"/>
</dbReference>
<evidence type="ECO:0000256" key="2">
    <source>
        <dbReference type="ARBA" id="ARBA00004814"/>
    </source>
</evidence>
<feature type="binding site" evidence="9">
    <location>
        <begin position="93"/>
        <end position="94"/>
    </location>
    <ligand>
        <name>FAD</name>
        <dbReference type="ChEBI" id="CHEBI:57692"/>
    </ligand>
</feature>
<feature type="domain" description="Amine oxidase" evidence="10">
    <location>
        <begin position="72"/>
        <end position="547"/>
    </location>
</feature>
<dbReference type="Gene3D" id="3.50.50.60">
    <property type="entry name" value="FAD/NAD(P)-binding domain"/>
    <property type="match status" value="1"/>
</dbReference>
<sequence length="570" mass="61569">MRSEGMRHRGPWTMCQWMGWASALVLSQTACTHPGAAGPPVQALRAAPAAVPAAVDCEKTTGYDVVIVGAGLSGLTASKELRKGGRDKVLILEATDRIGGRASTLKQGPPIDLGGAWIHGVSVNPLTGLADAMGLERVTSNLLGPIYVDDGTQVTQLEGAAYQKYEGLEEDFIQKLIESAAIQKALKECKDSEELSARTRMARMPAQDPLCQELKKKANDKTSDYLPTDPQFRSLLAGNIGPLESSVEIDQVSSVEAVAFEAGDDDLLKEGMGTFVERLGQQEPVCLNSPVTKITYREDGVELEVKNGKRYQARKALVTVSTGALQKKKIQFDPELPAKKREAIAGLPMGNMQKVIIDFKDQGNLLGNTPPDSWVLYQGPSREVMAFVIKPLGKNIAVGFYGGQQAQAFEGQCASAMVDKDKPLPPQRQPCDEAAVQRARAALIRMYGTPGNDIGAAVDAADIYMTRWSLDPWSAGAYSAARPGAWAMRDEMAKPISYYELEPKTGAELPRGVNRVYFGGEASGRAMYNGSFAGAYEAGLFNARQLIQSLAEEEGTRRAIPRRKLVPLGY</sequence>
<comment type="cofactor">
    <cofactor evidence="1">
        <name>FAD</name>
        <dbReference type="ChEBI" id="CHEBI:57692"/>
    </cofactor>
</comment>
<feature type="binding site" evidence="9">
    <location>
        <position position="73"/>
    </location>
    <ligand>
        <name>FAD</name>
        <dbReference type="ChEBI" id="CHEBI:57692"/>
    </ligand>
</feature>
<evidence type="ECO:0000256" key="9">
    <source>
        <dbReference type="PIRSR" id="PIRSR601613-1"/>
    </source>
</evidence>
<comment type="pathway">
    <text evidence="2">Plant hormone metabolism; auxin biosynthesis.</text>
</comment>
<dbReference type="AlphaFoldDB" id="A0A1I0JEU6"/>
<dbReference type="Gene3D" id="3.90.660.10">
    <property type="match status" value="1"/>
</dbReference>
<keyword evidence="7" id="KW-0073">Auxin biosynthesis</keyword>
<proteinExistence type="inferred from homology"/>
<evidence type="ECO:0000256" key="1">
    <source>
        <dbReference type="ARBA" id="ARBA00001974"/>
    </source>
</evidence>
<evidence type="ECO:0000256" key="5">
    <source>
        <dbReference type="ARBA" id="ARBA00017871"/>
    </source>
</evidence>
<gene>
    <name evidence="11" type="ORF">SAMN05443639_107209</name>
</gene>
<feature type="binding site" evidence="9">
    <location>
        <position position="400"/>
    </location>
    <ligand>
        <name>substrate</name>
    </ligand>
</feature>
<evidence type="ECO:0000256" key="8">
    <source>
        <dbReference type="ARBA" id="ARBA00047321"/>
    </source>
</evidence>
<keyword evidence="12" id="KW-1185">Reference proteome</keyword>
<evidence type="ECO:0000313" key="12">
    <source>
        <dbReference type="Proteomes" id="UP000199181"/>
    </source>
</evidence>
<dbReference type="InterPro" id="IPR036188">
    <property type="entry name" value="FAD/NAD-bd_sf"/>
</dbReference>
<evidence type="ECO:0000256" key="6">
    <source>
        <dbReference type="ARBA" id="ARBA00023002"/>
    </source>
</evidence>
<dbReference type="InterPro" id="IPR050281">
    <property type="entry name" value="Flavin_monoamine_oxidase"/>
</dbReference>
<dbReference type="EMBL" id="FOIJ01000007">
    <property type="protein sequence ID" value="SEU08646.1"/>
    <property type="molecule type" value="Genomic_DNA"/>
</dbReference>
<reference evidence="12" key="1">
    <citation type="submission" date="2016-10" db="EMBL/GenBank/DDBJ databases">
        <authorList>
            <person name="Varghese N."/>
            <person name="Submissions S."/>
        </authorList>
    </citation>
    <scope>NUCLEOTIDE SEQUENCE [LARGE SCALE GENOMIC DNA]</scope>
    <source>
        <strain evidence="12">DSM 16858</strain>
    </source>
</reference>
<evidence type="ECO:0000259" key="10">
    <source>
        <dbReference type="Pfam" id="PF01593"/>
    </source>
</evidence>
<dbReference type="GO" id="GO:0050361">
    <property type="term" value="F:tryptophan 2-monooxygenase activity"/>
    <property type="evidence" value="ECO:0007669"/>
    <property type="project" value="UniProtKB-EC"/>
</dbReference>
<evidence type="ECO:0000256" key="4">
    <source>
        <dbReference type="ARBA" id="ARBA00012535"/>
    </source>
</evidence>
<comment type="similarity">
    <text evidence="3">Belongs to the tryptophan 2-monooxygenase family.</text>
</comment>
<evidence type="ECO:0000256" key="3">
    <source>
        <dbReference type="ARBA" id="ARBA00005833"/>
    </source>
</evidence>
<dbReference type="EC" id="1.13.12.3" evidence="4"/>
<dbReference type="PANTHER" id="PTHR10742">
    <property type="entry name" value="FLAVIN MONOAMINE OXIDASE"/>
    <property type="match status" value="1"/>
</dbReference>
<name>A0A1I0JEU6_9BACT</name>
<feature type="binding site" evidence="9">
    <location>
        <position position="291"/>
    </location>
    <ligand>
        <name>FAD</name>
        <dbReference type="ChEBI" id="CHEBI:57692"/>
    </ligand>
</feature>
<keyword evidence="6" id="KW-0560">Oxidoreductase</keyword>
<accession>A0A1I0JEU6</accession>
<dbReference type="Pfam" id="PF01593">
    <property type="entry name" value="Amino_oxidase"/>
    <property type="match status" value="1"/>
</dbReference>
<organism evidence="11 12">
    <name type="scientific">Stigmatella erecta</name>
    <dbReference type="NCBI Taxonomy" id="83460"/>
    <lineage>
        <taxon>Bacteria</taxon>
        <taxon>Pseudomonadati</taxon>
        <taxon>Myxococcota</taxon>
        <taxon>Myxococcia</taxon>
        <taxon>Myxococcales</taxon>
        <taxon>Cystobacterineae</taxon>
        <taxon>Archangiaceae</taxon>
        <taxon>Stigmatella</taxon>
    </lineage>
</organism>
<dbReference type="PRINTS" id="PR00757">
    <property type="entry name" value="AMINEOXDASEF"/>
</dbReference>
<dbReference type="SUPFAM" id="SSF54373">
    <property type="entry name" value="FAD-linked reductases, C-terminal domain"/>
    <property type="match status" value="1"/>
</dbReference>
<protein>
    <recommendedName>
        <fullName evidence="5">Tryptophan 2-monooxygenase</fullName>
        <ecNumber evidence="4">1.13.12.3</ecNumber>
    </recommendedName>
</protein>
<dbReference type="GO" id="GO:0009851">
    <property type="term" value="P:auxin biosynthetic process"/>
    <property type="evidence" value="ECO:0007669"/>
    <property type="project" value="UniProtKB-KW"/>
</dbReference>